<dbReference type="Pfam" id="PF09339">
    <property type="entry name" value="HTH_IclR"/>
    <property type="match status" value="1"/>
</dbReference>
<dbReference type="InterPro" id="IPR036388">
    <property type="entry name" value="WH-like_DNA-bd_sf"/>
</dbReference>
<evidence type="ECO:0000313" key="6">
    <source>
        <dbReference type="EMBL" id="KMW08749.1"/>
    </source>
</evidence>
<organism evidence="6 7">
    <name type="scientific">[Clostridium] citroniae WAL-19142</name>
    <dbReference type="NCBI Taxonomy" id="742734"/>
    <lineage>
        <taxon>Bacteria</taxon>
        <taxon>Bacillati</taxon>
        <taxon>Bacillota</taxon>
        <taxon>Clostridia</taxon>
        <taxon>Lachnospirales</taxon>
        <taxon>Lachnospiraceae</taxon>
        <taxon>Enterocloster</taxon>
    </lineage>
</organism>
<evidence type="ECO:0000259" key="4">
    <source>
        <dbReference type="PROSITE" id="PS51077"/>
    </source>
</evidence>
<dbReference type="GO" id="GO:0003677">
    <property type="term" value="F:DNA binding"/>
    <property type="evidence" value="ECO:0007669"/>
    <property type="project" value="UniProtKB-KW"/>
</dbReference>
<dbReference type="PANTHER" id="PTHR30136">
    <property type="entry name" value="HELIX-TURN-HELIX TRANSCRIPTIONAL REGULATOR, ICLR FAMILY"/>
    <property type="match status" value="1"/>
</dbReference>
<dbReference type="OrthoDB" id="9791752at2"/>
<dbReference type="InterPro" id="IPR050707">
    <property type="entry name" value="HTH_MetabolicPath_Reg"/>
</dbReference>
<dbReference type="GO" id="GO:0045892">
    <property type="term" value="P:negative regulation of DNA-templated transcription"/>
    <property type="evidence" value="ECO:0007669"/>
    <property type="project" value="TreeGrafter"/>
</dbReference>
<dbReference type="InterPro" id="IPR005471">
    <property type="entry name" value="Tscrpt_reg_IclR_N"/>
</dbReference>
<dbReference type="PANTHER" id="PTHR30136:SF24">
    <property type="entry name" value="HTH-TYPE TRANSCRIPTIONAL REPRESSOR ALLR"/>
    <property type="match status" value="1"/>
</dbReference>
<proteinExistence type="predicted"/>
<keyword evidence="3" id="KW-0804">Transcription</keyword>
<dbReference type="Proteomes" id="UP000037392">
    <property type="component" value="Unassembled WGS sequence"/>
</dbReference>
<dbReference type="InterPro" id="IPR036390">
    <property type="entry name" value="WH_DNA-bd_sf"/>
</dbReference>
<sequence>MNIHNAVNRALEVLEYLASRKQPATLTEICQHLDAPKTSMNPIIYTLLARKFIIYDPASHTYALGSALYKIGNEYLEKFDILKYVRRIMDDIVSICSETCYFATLDGPNVNYLLKADSTEKIRMVSSIGTTFPAYATALGKCMLIQYSIDEIEQLYPEGLKPLTPKTITNFNVLMKELSDVKHKGFACDDEESYLDVQCRAVPICRNGAVIASLSISTPAFRFTSRKEELILKTLLQKKSVIEQTLNDSQVDLSVLL</sequence>
<gene>
    <name evidence="6" type="ORF">HMPREF9470_00646</name>
</gene>
<dbReference type="GeneID" id="93165499"/>
<dbReference type="PROSITE" id="PS51078">
    <property type="entry name" value="ICLR_ED"/>
    <property type="match status" value="1"/>
</dbReference>
<dbReference type="GO" id="GO:0003700">
    <property type="term" value="F:DNA-binding transcription factor activity"/>
    <property type="evidence" value="ECO:0007669"/>
    <property type="project" value="TreeGrafter"/>
</dbReference>
<evidence type="ECO:0008006" key="8">
    <source>
        <dbReference type="Google" id="ProtNLM"/>
    </source>
</evidence>
<dbReference type="Gene3D" id="1.10.10.10">
    <property type="entry name" value="Winged helix-like DNA-binding domain superfamily/Winged helix DNA-binding domain"/>
    <property type="match status" value="1"/>
</dbReference>
<dbReference type="SUPFAM" id="SSF46785">
    <property type="entry name" value="Winged helix' DNA-binding domain"/>
    <property type="match status" value="1"/>
</dbReference>
<dbReference type="InterPro" id="IPR029016">
    <property type="entry name" value="GAF-like_dom_sf"/>
</dbReference>
<reference evidence="6 7" key="1">
    <citation type="submission" date="2011-04" db="EMBL/GenBank/DDBJ databases">
        <title>The Genome Sequence of Clostridium citroniae WAL-19142.</title>
        <authorList>
            <consortium name="The Broad Institute Genome Sequencing Platform"/>
            <person name="Earl A."/>
            <person name="Ward D."/>
            <person name="Feldgarden M."/>
            <person name="Gevers D."/>
            <person name="Warren Y.A."/>
            <person name="Tyrrell K.L."/>
            <person name="Citron D.M."/>
            <person name="Goldstein E.J."/>
            <person name="Daigneault M."/>
            <person name="Allen-Vercoe E."/>
            <person name="Young S.K."/>
            <person name="Zeng Q."/>
            <person name="Gargeya S."/>
            <person name="Fitzgerald M."/>
            <person name="Haas B."/>
            <person name="Abouelleil A."/>
            <person name="Alvarado L."/>
            <person name="Arachchi H.M."/>
            <person name="Berlin A."/>
            <person name="Brown A."/>
            <person name="Chapman S.B."/>
            <person name="Chen Z."/>
            <person name="Dunbar C."/>
            <person name="Freedman E."/>
            <person name="Gearin G."/>
            <person name="Gellesch M."/>
            <person name="Goldberg J."/>
            <person name="Griggs A."/>
            <person name="Gujja S."/>
            <person name="Heilman E.R."/>
            <person name="Heiman D."/>
            <person name="Howarth C."/>
            <person name="Larson L."/>
            <person name="Lui A."/>
            <person name="MacDonald P.J."/>
            <person name="Mehta T."/>
            <person name="Montmayeur A."/>
            <person name="Murphy C."/>
            <person name="Neiman D."/>
            <person name="Pearson M."/>
            <person name="Priest M."/>
            <person name="Roberts A."/>
            <person name="Saif S."/>
            <person name="Shea T."/>
            <person name="Shenoy N."/>
            <person name="Sisk P."/>
            <person name="Stolte C."/>
            <person name="Sykes S."/>
            <person name="White J."/>
            <person name="Yandava C."/>
            <person name="Wortman J."/>
            <person name="Nusbaum C."/>
            <person name="Birren B."/>
        </authorList>
    </citation>
    <scope>NUCLEOTIDE SEQUENCE [LARGE SCALE GENOMIC DNA]</scope>
    <source>
        <strain evidence="6 7">WAL-19142</strain>
    </source>
</reference>
<name>A0A0J9B8P4_9FIRM</name>
<dbReference type="InterPro" id="IPR014757">
    <property type="entry name" value="Tscrpt_reg_IclR_C"/>
</dbReference>
<comment type="caution">
    <text evidence="6">The sequence shown here is derived from an EMBL/GenBank/DDBJ whole genome shotgun (WGS) entry which is preliminary data.</text>
</comment>
<dbReference type="PROSITE" id="PS51077">
    <property type="entry name" value="HTH_ICLR"/>
    <property type="match status" value="1"/>
</dbReference>
<dbReference type="Pfam" id="PF01614">
    <property type="entry name" value="IclR_C"/>
    <property type="match status" value="1"/>
</dbReference>
<dbReference type="EMBL" id="ADLK01000078">
    <property type="protein sequence ID" value="KMW08749.1"/>
    <property type="molecule type" value="Genomic_DNA"/>
</dbReference>
<evidence type="ECO:0000256" key="2">
    <source>
        <dbReference type="ARBA" id="ARBA00023125"/>
    </source>
</evidence>
<dbReference type="RefSeq" id="WP_048929155.1">
    <property type="nucleotide sequence ID" value="NZ_KQ235875.1"/>
</dbReference>
<evidence type="ECO:0000256" key="3">
    <source>
        <dbReference type="ARBA" id="ARBA00023163"/>
    </source>
</evidence>
<evidence type="ECO:0000259" key="5">
    <source>
        <dbReference type="PROSITE" id="PS51078"/>
    </source>
</evidence>
<dbReference type="AlphaFoldDB" id="A0A0J9B8P4"/>
<evidence type="ECO:0000256" key="1">
    <source>
        <dbReference type="ARBA" id="ARBA00023015"/>
    </source>
</evidence>
<dbReference type="SMART" id="SM00346">
    <property type="entry name" value="HTH_ICLR"/>
    <property type="match status" value="1"/>
</dbReference>
<dbReference type="SUPFAM" id="SSF55781">
    <property type="entry name" value="GAF domain-like"/>
    <property type="match status" value="1"/>
</dbReference>
<evidence type="ECO:0000313" key="7">
    <source>
        <dbReference type="Proteomes" id="UP000037392"/>
    </source>
</evidence>
<dbReference type="PATRIC" id="fig|742734.4.peg.690"/>
<protein>
    <recommendedName>
        <fullName evidence="8">HTH iclR-type domain-containing protein</fullName>
    </recommendedName>
</protein>
<dbReference type="Gene3D" id="3.30.450.40">
    <property type="match status" value="1"/>
</dbReference>
<accession>A0A0J9B8P4</accession>
<feature type="domain" description="IclR-ED" evidence="5">
    <location>
        <begin position="67"/>
        <end position="257"/>
    </location>
</feature>
<keyword evidence="2" id="KW-0238">DNA-binding</keyword>
<feature type="domain" description="HTH iclR-type" evidence="4">
    <location>
        <begin position="4"/>
        <end position="66"/>
    </location>
</feature>
<keyword evidence="1" id="KW-0805">Transcription regulation</keyword>